<accession>A0A2T2WJY4</accession>
<gene>
    <name evidence="3" type="ORF">C7B45_06320</name>
</gene>
<name>A0A2T2WJY4_9FIRM</name>
<evidence type="ECO:0000313" key="3">
    <source>
        <dbReference type="EMBL" id="PSR22540.1"/>
    </source>
</evidence>
<proteinExistence type="predicted"/>
<dbReference type="PIRSF" id="PIRSF016719">
    <property type="entry name" value="UCP016719"/>
    <property type="match status" value="1"/>
</dbReference>
<dbReference type="PANTHER" id="PTHR42915:SF1">
    <property type="entry name" value="PEPTIDOGLYCAN BETA-N-ACETYLMURAMIDASE NAMZ"/>
    <property type="match status" value="1"/>
</dbReference>
<dbReference type="Pfam" id="PF20732">
    <property type="entry name" value="NamZ_C"/>
    <property type="match status" value="1"/>
</dbReference>
<dbReference type="Gene3D" id="3.90.1150.140">
    <property type="match status" value="1"/>
</dbReference>
<dbReference type="InterPro" id="IPR008302">
    <property type="entry name" value="NamZ"/>
</dbReference>
<dbReference type="EMBL" id="PXYV01000015">
    <property type="protein sequence ID" value="PSR22540.1"/>
    <property type="molecule type" value="Genomic_DNA"/>
</dbReference>
<comment type="caution">
    <text evidence="3">The sequence shown here is derived from an EMBL/GenBank/DDBJ whole genome shotgun (WGS) entry which is preliminary data.</text>
</comment>
<dbReference type="InterPro" id="IPR048502">
    <property type="entry name" value="NamZ_N"/>
</dbReference>
<evidence type="ECO:0000259" key="2">
    <source>
        <dbReference type="Pfam" id="PF20732"/>
    </source>
</evidence>
<dbReference type="AlphaFoldDB" id="A0A2T2WJY4"/>
<feature type="domain" description="Peptidoglycan beta-N-acetylmuramidase NamZ C-terminal" evidence="2">
    <location>
        <begin position="227"/>
        <end position="383"/>
    </location>
</feature>
<dbReference type="Pfam" id="PF07075">
    <property type="entry name" value="NamZ_N"/>
    <property type="match status" value="1"/>
</dbReference>
<dbReference type="InterPro" id="IPR048503">
    <property type="entry name" value="NamZ_C"/>
</dbReference>
<dbReference type="GO" id="GO:0033922">
    <property type="term" value="F:peptidoglycan beta-N-acetylmuramidase activity"/>
    <property type="evidence" value="ECO:0007669"/>
    <property type="project" value="InterPro"/>
</dbReference>
<sequence>MVALGIDQLMSHHHALIADKRLGLITNYAMTDAHLLPVIDRLQRDRSTCLVRLFGPEHGVRNAAKEGDAVIDAVDAHSGLPAVSLYGVMKAPSPDMLSDLDVLVIDLQDIGSRYYTNASTLYHALESAAQAHIRVVVLDRPNPIGGVRREGHVLDPAYQSFVGMLPVPIRHGLTFAEEARLIQSMFFPQIQLEVVPMQGWTRSMLFPDTGLPFVSPSPNTTGFDMTLLYCGTCLFEGTNVSVGRGTTHPFEWIGAPWVDGHQLADWFNAQHLAGVKARPVYFTPWRSLYAGDLVQGVQLHVVAAQQVHSLKVGVTLLNAFCMLYPQSFQIQTNEDGARPFFDLLAGGSQLRECIESGRTAEYFAQEPDVIAQFEKDIAPYLLYV</sequence>
<evidence type="ECO:0000259" key="1">
    <source>
        <dbReference type="Pfam" id="PF07075"/>
    </source>
</evidence>
<feature type="domain" description="Peptidoglycan beta-N-acetylmuramidase NamZ N-terminal" evidence="1">
    <location>
        <begin position="23"/>
        <end position="221"/>
    </location>
</feature>
<protein>
    <submittedName>
        <fullName evidence="3">DUF1343 domain-containing protein</fullName>
    </submittedName>
</protein>
<reference evidence="3 4" key="1">
    <citation type="journal article" date="2014" name="BMC Genomics">
        <title>Comparison of environmental and isolate Sulfobacillus genomes reveals diverse carbon, sulfur, nitrogen, and hydrogen metabolisms.</title>
        <authorList>
            <person name="Justice N.B."/>
            <person name="Norman A."/>
            <person name="Brown C.T."/>
            <person name="Singh A."/>
            <person name="Thomas B.C."/>
            <person name="Banfield J.F."/>
        </authorList>
    </citation>
    <scope>NUCLEOTIDE SEQUENCE [LARGE SCALE GENOMIC DNA]</scope>
    <source>
        <strain evidence="3">AMDSBA3</strain>
    </source>
</reference>
<organism evidence="3 4">
    <name type="scientific">Sulfobacillus acidophilus</name>
    <dbReference type="NCBI Taxonomy" id="53633"/>
    <lineage>
        <taxon>Bacteria</taxon>
        <taxon>Bacillati</taxon>
        <taxon>Bacillota</taxon>
        <taxon>Clostridia</taxon>
        <taxon>Eubacteriales</taxon>
        <taxon>Clostridiales Family XVII. Incertae Sedis</taxon>
        <taxon>Sulfobacillus</taxon>
    </lineage>
</organism>
<dbReference type="PANTHER" id="PTHR42915">
    <property type="entry name" value="HYPOTHETICAL 460 KDA PROTEIN IN FEUA-SIGW INTERGENIC REGION [PRECURSOR]"/>
    <property type="match status" value="1"/>
</dbReference>
<dbReference type="Gene3D" id="3.40.50.12170">
    <property type="entry name" value="Uncharacterised protein PF07075, DUF1343"/>
    <property type="match status" value="1"/>
</dbReference>
<dbReference type="Proteomes" id="UP000241848">
    <property type="component" value="Unassembled WGS sequence"/>
</dbReference>
<evidence type="ECO:0000313" key="4">
    <source>
        <dbReference type="Proteomes" id="UP000241848"/>
    </source>
</evidence>